<evidence type="ECO:0000313" key="2">
    <source>
        <dbReference type="Proteomes" id="UP000324800"/>
    </source>
</evidence>
<organism evidence="1 2">
    <name type="scientific">Streblomastix strix</name>
    <dbReference type="NCBI Taxonomy" id="222440"/>
    <lineage>
        <taxon>Eukaryota</taxon>
        <taxon>Metamonada</taxon>
        <taxon>Preaxostyla</taxon>
        <taxon>Oxymonadida</taxon>
        <taxon>Streblomastigidae</taxon>
        <taxon>Streblomastix</taxon>
    </lineage>
</organism>
<proteinExistence type="predicted"/>
<comment type="caution">
    <text evidence="1">The sequence shown here is derived from an EMBL/GenBank/DDBJ whole genome shotgun (WGS) entry which is preliminary data.</text>
</comment>
<gene>
    <name evidence="1" type="ORF">EZS28_054632</name>
</gene>
<reference evidence="1 2" key="1">
    <citation type="submission" date="2019-03" db="EMBL/GenBank/DDBJ databases">
        <title>Single cell metagenomics reveals metabolic interactions within the superorganism composed of flagellate Streblomastix strix and complex community of Bacteroidetes bacteria on its surface.</title>
        <authorList>
            <person name="Treitli S.C."/>
            <person name="Kolisko M."/>
            <person name="Husnik F."/>
            <person name="Keeling P."/>
            <person name="Hampl V."/>
        </authorList>
    </citation>
    <scope>NUCLEOTIDE SEQUENCE [LARGE SCALE GENOMIC DNA]</scope>
    <source>
        <strain evidence="1">ST1C</strain>
    </source>
</reference>
<sequence length="175" mass="19625">RLADLVKEQFGPLLEVAMKSLLRTAQKSSGIRVFFSEQSLCDNLRVNSSGKLGDESIIFIDEKNKEVDIEGGKAENDRTNALKTISQIAVSLGKNLGQNYSQQVIDTCNLILQEHEGIFSPIRQATVTMVEVIDKVKKKYNQRFNKNTIHKQHSARSNSQLMSDFCCSSNAFNIQ</sequence>
<evidence type="ECO:0000313" key="1">
    <source>
        <dbReference type="EMBL" id="KAA6320847.1"/>
    </source>
</evidence>
<feature type="non-terminal residue" evidence="1">
    <location>
        <position position="1"/>
    </location>
</feature>
<accession>A0A5J4QGD1</accession>
<protein>
    <submittedName>
        <fullName evidence="1">Uncharacterized protein</fullName>
    </submittedName>
</protein>
<dbReference type="AlphaFoldDB" id="A0A5J4QGD1"/>
<name>A0A5J4QGD1_9EUKA</name>
<dbReference type="EMBL" id="SNRW01045418">
    <property type="protein sequence ID" value="KAA6320847.1"/>
    <property type="molecule type" value="Genomic_DNA"/>
</dbReference>
<dbReference type="Proteomes" id="UP000324800">
    <property type="component" value="Unassembled WGS sequence"/>
</dbReference>